<dbReference type="GO" id="GO:0070063">
    <property type="term" value="F:RNA polymerase binding"/>
    <property type="evidence" value="ECO:0007669"/>
    <property type="project" value="InterPro"/>
</dbReference>
<dbReference type="InterPro" id="IPR036953">
    <property type="entry name" value="GreA/GreB_C_sf"/>
</dbReference>
<evidence type="ECO:0000256" key="1">
    <source>
        <dbReference type="SAM" id="Phobius"/>
    </source>
</evidence>
<accession>A0A318UJ19</accession>
<proteinExistence type="predicted"/>
<keyword evidence="3" id="KW-0418">Kinase</keyword>
<evidence type="ECO:0000259" key="2">
    <source>
        <dbReference type="Pfam" id="PF01272"/>
    </source>
</evidence>
<evidence type="ECO:0000313" key="3">
    <source>
        <dbReference type="EMBL" id="PYF73945.1"/>
    </source>
</evidence>
<organism evidence="3 4">
    <name type="scientific">Pedobacter nutrimenti</name>
    <dbReference type="NCBI Taxonomy" id="1241337"/>
    <lineage>
        <taxon>Bacteria</taxon>
        <taxon>Pseudomonadati</taxon>
        <taxon>Bacteroidota</taxon>
        <taxon>Sphingobacteriia</taxon>
        <taxon>Sphingobacteriales</taxon>
        <taxon>Sphingobacteriaceae</taxon>
        <taxon>Pedobacter</taxon>
    </lineage>
</organism>
<dbReference type="GO" id="GO:0003677">
    <property type="term" value="F:DNA binding"/>
    <property type="evidence" value="ECO:0007669"/>
    <property type="project" value="InterPro"/>
</dbReference>
<dbReference type="OrthoDB" id="192847at2"/>
<dbReference type="AlphaFoldDB" id="A0A318UJ19"/>
<dbReference type="Proteomes" id="UP000248198">
    <property type="component" value="Unassembled WGS sequence"/>
</dbReference>
<dbReference type="PANTHER" id="PTHR30437">
    <property type="entry name" value="TRANSCRIPTION ELONGATION FACTOR GREA"/>
    <property type="match status" value="1"/>
</dbReference>
<dbReference type="GO" id="GO:0016301">
    <property type="term" value="F:kinase activity"/>
    <property type="evidence" value="ECO:0007669"/>
    <property type="project" value="UniProtKB-KW"/>
</dbReference>
<evidence type="ECO:0000313" key="4">
    <source>
        <dbReference type="Proteomes" id="UP000248198"/>
    </source>
</evidence>
<dbReference type="EMBL" id="QKLU01000004">
    <property type="protein sequence ID" value="PYF73945.1"/>
    <property type="molecule type" value="Genomic_DNA"/>
</dbReference>
<dbReference type="Pfam" id="PF01272">
    <property type="entry name" value="GreA_GreB"/>
    <property type="match status" value="1"/>
</dbReference>
<dbReference type="GO" id="GO:0032784">
    <property type="term" value="P:regulation of DNA-templated transcription elongation"/>
    <property type="evidence" value="ECO:0007669"/>
    <property type="project" value="InterPro"/>
</dbReference>
<gene>
    <name evidence="3" type="ORF">B0O44_104115</name>
</gene>
<keyword evidence="1" id="KW-1133">Transmembrane helix</keyword>
<name>A0A318UJ19_9SPHI</name>
<dbReference type="Gene3D" id="3.10.50.30">
    <property type="entry name" value="Transcription elongation factor, GreA/GreB, C-terminal domain"/>
    <property type="match status" value="1"/>
</dbReference>
<dbReference type="PANTHER" id="PTHR30437:SF5">
    <property type="entry name" value="REGULATOR OF NUCLEOSIDE DIPHOSPHATE KINASE"/>
    <property type="match status" value="1"/>
</dbReference>
<keyword evidence="4" id="KW-1185">Reference proteome</keyword>
<dbReference type="GO" id="GO:0006354">
    <property type="term" value="P:DNA-templated transcription elongation"/>
    <property type="evidence" value="ECO:0007669"/>
    <property type="project" value="TreeGrafter"/>
</dbReference>
<comment type="caution">
    <text evidence="3">The sequence shown here is derived from an EMBL/GenBank/DDBJ whole genome shotgun (WGS) entry which is preliminary data.</text>
</comment>
<dbReference type="InterPro" id="IPR001437">
    <property type="entry name" value="Tscrpt_elong_fac_GreA/B_C"/>
</dbReference>
<dbReference type="InterPro" id="IPR023459">
    <property type="entry name" value="Tscrpt_elong_fac_GreA/B_fam"/>
</dbReference>
<dbReference type="RefSeq" id="WP_110830702.1">
    <property type="nucleotide sequence ID" value="NZ_QKLU01000004.1"/>
</dbReference>
<reference evidence="3 4" key="1">
    <citation type="submission" date="2018-06" db="EMBL/GenBank/DDBJ databases">
        <title>Genomic Encyclopedia of Archaeal and Bacterial Type Strains, Phase II (KMG-II): from individual species to whole genera.</title>
        <authorList>
            <person name="Goeker M."/>
        </authorList>
    </citation>
    <scope>NUCLEOTIDE SEQUENCE [LARGE SCALE GENOMIC DNA]</scope>
    <source>
        <strain evidence="3 4">DSM 27372</strain>
    </source>
</reference>
<feature type="domain" description="Transcription elongation factor GreA/GreB C-terminal" evidence="2">
    <location>
        <begin position="50"/>
        <end position="123"/>
    </location>
</feature>
<protein>
    <submittedName>
        <fullName evidence="3">Regulator of nucleoside diphosphate kinase</fullName>
    </submittedName>
</protein>
<keyword evidence="3" id="KW-0808">Transferase</keyword>
<dbReference type="SUPFAM" id="SSF54534">
    <property type="entry name" value="FKBP-like"/>
    <property type="match status" value="1"/>
</dbReference>
<keyword evidence="1" id="KW-0812">Transmembrane</keyword>
<feature type="transmembrane region" description="Helical" evidence="1">
    <location>
        <begin position="88"/>
        <end position="107"/>
    </location>
</feature>
<sequence>MKTEQLVITKKEYDLLLNHLKLSSRLSDFNKNKLHNELKTAKVVSKQDLPEDAIVIDALVTIRDVESKQEFTFHLVAPEQANMKLNKLSVLAPIGIALLGYTSGALVDWEMPNGVKKFEVVKVGQVAPEKNEVA</sequence>
<keyword evidence="1" id="KW-0472">Membrane</keyword>